<organism evidence="7 8">
    <name type="scientific">Streptacidiphilus jiangxiensis</name>
    <dbReference type="NCBI Taxonomy" id="235985"/>
    <lineage>
        <taxon>Bacteria</taxon>
        <taxon>Bacillati</taxon>
        <taxon>Actinomycetota</taxon>
        <taxon>Actinomycetes</taxon>
        <taxon>Kitasatosporales</taxon>
        <taxon>Streptomycetaceae</taxon>
        <taxon>Streptacidiphilus</taxon>
    </lineage>
</organism>
<dbReference type="Proteomes" id="UP000183015">
    <property type="component" value="Unassembled WGS sequence"/>
</dbReference>
<dbReference type="SUPFAM" id="SSF53850">
    <property type="entry name" value="Periplasmic binding protein-like II"/>
    <property type="match status" value="1"/>
</dbReference>
<dbReference type="PANTHER" id="PTHR30346:SF0">
    <property type="entry name" value="HCA OPERON TRANSCRIPTIONAL ACTIVATOR HCAR"/>
    <property type="match status" value="1"/>
</dbReference>
<dbReference type="OrthoDB" id="3388207at2"/>
<sequence>MTETPASSAFRLAYVPGVTPAKWARVWTDRLPETPLDLVLVQAGAAEPAVRSGDADAGLVRLPVDKTDLHAIPLYTETTVVVMPKDHRLAEAAEVPVAELAEELVLHPQDDVLGWDGQPPGQAAKERPETTKDALELVAAGIGVVLVPQSLARLHHRRDLTYRPVPEGDAPQSQIALAWRQDRGSELVEEMIGIVRGRTVNSSRGSTATAAANQAPKQKPSGRKPASSQPQQKQQSKQQPKQRQQKPAARGGKPGAKGGRSGRRG</sequence>
<accession>A0A1H7V976</accession>
<dbReference type="Gene3D" id="3.40.190.10">
    <property type="entry name" value="Periplasmic binding protein-like II"/>
    <property type="match status" value="2"/>
</dbReference>
<evidence type="ECO:0000256" key="2">
    <source>
        <dbReference type="ARBA" id="ARBA00023015"/>
    </source>
</evidence>
<dbReference type="PANTHER" id="PTHR30346">
    <property type="entry name" value="TRANSCRIPTIONAL DUAL REGULATOR HCAR-RELATED"/>
    <property type="match status" value="1"/>
</dbReference>
<evidence type="ECO:0000256" key="1">
    <source>
        <dbReference type="ARBA" id="ARBA00009437"/>
    </source>
</evidence>
<evidence type="ECO:0000259" key="6">
    <source>
        <dbReference type="Pfam" id="PF03466"/>
    </source>
</evidence>
<evidence type="ECO:0000256" key="3">
    <source>
        <dbReference type="ARBA" id="ARBA00023125"/>
    </source>
</evidence>
<feature type="domain" description="LysR substrate-binding" evidence="6">
    <location>
        <begin position="23"/>
        <end position="197"/>
    </location>
</feature>
<evidence type="ECO:0000256" key="4">
    <source>
        <dbReference type="ARBA" id="ARBA00023163"/>
    </source>
</evidence>
<gene>
    <name evidence="7" type="ORF">SAMN05414137_117173</name>
</gene>
<dbReference type="Pfam" id="PF03466">
    <property type="entry name" value="LysR_substrate"/>
    <property type="match status" value="1"/>
</dbReference>
<reference evidence="8" key="1">
    <citation type="submission" date="2016-10" db="EMBL/GenBank/DDBJ databases">
        <authorList>
            <person name="Varghese N."/>
        </authorList>
    </citation>
    <scope>NUCLEOTIDE SEQUENCE [LARGE SCALE GENOMIC DNA]</scope>
    <source>
        <strain evidence="8">DSM 45096 / BCRC 16803 / CGMCC 4.1857 / CIP 109030 / JCM 12277 / KCTC 19219 / NBRC 100920 / 33214</strain>
    </source>
</reference>
<feature type="compositionally biased region" description="Low complexity" evidence="5">
    <location>
        <begin position="223"/>
        <end position="251"/>
    </location>
</feature>
<keyword evidence="4" id="KW-0804">Transcription</keyword>
<name>A0A1H7V976_STRJI</name>
<evidence type="ECO:0000313" key="8">
    <source>
        <dbReference type="Proteomes" id="UP000183015"/>
    </source>
</evidence>
<dbReference type="STRING" id="235985.SAMN05414137_117173"/>
<keyword evidence="3" id="KW-0238">DNA-binding</keyword>
<feature type="compositionally biased region" description="Polar residues" evidence="5">
    <location>
        <begin position="199"/>
        <end position="216"/>
    </location>
</feature>
<dbReference type="GO" id="GO:0032993">
    <property type="term" value="C:protein-DNA complex"/>
    <property type="evidence" value="ECO:0007669"/>
    <property type="project" value="TreeGrafter"/>
</dbReference>
<keyword evidence="2" id="KW-0805">Transcription regulation</keyword>
<protein>
    <submittedName>
        <fullName evidence="7">LysR substrate binding domain-containing protein</fullName>
    </submittedName>
</protein>
<evidence type="ECO:0000313" key="7">
    <source>
        <dbReference type="EMBL" id="SEM05752.1"/>
    </source>
</evidence>
<dbReference type="AlphaFoldDB" id="A0A1H7V976"/>
<proteinExistence type="inferred from homology"/>
<dbReference type="GO" id="GO:0003677">
    <property type="term" value="F:DNA binding"/>
    <property type="evidence" value="ECO:0007669"/>
    <property type="project" value="UniProtKB-KW"/>
</dbReference>
<dbReference type="eggNOG" id="COG0583">
    <property type="taxonomic scope" value="Bacteria"/>
</dbReference>
<keyword evidence="8" id="KW-1185">Reference proteome</keyword>
<comment type="similarity">
    <text evidence="1">Belongs to the LysR transcriptional regulatory family.</text>
</comment>
<feature type="region of interest" description="Disordered" evidence="5">
    <location>
        <begin position="199"/>
        <end position="265"/>
    </location>
</feature>
<dbReference type="InterPro" id="IPR005119">
    <property type="entry name" value="LysR_subst-bd"/>
</dbReference>
<evidence type="ECO:0000256" key="5">
    <source>
        <dbReference type="SAM" id="MobiDB-lite"/>
    </source>
</evidence>
<dbReference type="GO" id="GO:0003700">
    <property type="term" value="F:DNA-binding transcription factor activity"/>
    <property type="evidence" value="ECO:0007669"/>
    <property type="project" value="TreeGrafter"/>
</dbReference>
<dbReference type="CDD" id="cd08414">
    <property type="entry name" value="PBP2_LTTR_aromatics_like"/>
    <property type="match status" value="1"/>
</dbReference>
<dbReference type="RefSeq" id="WP_042443106.1">
    <property type="nucleotide sequence ID" value="NZ_BBPN01000004.1"/>
</dbReference>
<dbReference type="EMBL" id="FOAZ01000017">
    <property type="protein sequence ID" value="SEM05752.1"/>
    <property type="molecule type" value="Genomic_DNA"/>
</dbReference>